<comment type="subcellular location">
    <subcellularLocation>
        <location evidence="1">Cell inner membrane</location>
    </subcellularLocation>
</comment>
<name>A0AAV5NTB5_9VIBR</name>
<dbReference type="Proteomes" id="UP001156690">
    <property type="component" value="Unassembled WGS sequence"/>
</dbReference>
<dbReference type="InterPro" id="IPR029151">
    <property type="entry name" value="Sensor-like_sf"/>
</dbReference>
<comment type="caution">
    <text evidence="3">The sequence shown here is derived from an EMBL/GenBank/DDBJ whole genome shotgun (WGS) entry which is preliminary data.</text>
</comment>
<keyword evidence="2" id="KW-0812">Transmembrane</keyword>
<reference evidence="4" key="1">
    <citation type="journal article" date="2019" name="Int. J. Syst. Evol. Microbiol.">
        <title>The Global Catalogue of Microorganisms (GCM) 10K type strain sequencing project: providing services to taxonomists for standard genome sequencing and annotation.</title>
        <authorList>
            <consortium name="The Broad Institute Genomics Platform"/>
            <consortium name="The Broad Institute Genome Sequencing Center for Infectious Disease"/>
            <person name="Wu L."/>
            <person name="Ma J."/>
        </authorList>
    </citation>
    <scope>NUCLEOTIDE SEQUENCE [LARGE SCALE GENOMIC DNA]</scope>
    <source>
        <strain evidence="4">NBRC 15640</strain>
    </source>
</reference>
<dbReference type="CDD" id="cd18773">
    <property type="entry name" value="PDC1_HK_sensor"/>
    <property type="match status" value="1"/>
</dbReference>
<evidence type="ECO:0000313" key="4">
    <source>
        <dbReference type="Proteomes" id="UP001156690"/>
    </source>
</evidence>
<feature type="transmembrane region" description="Helical" evidence="2">
    <location>
        <begin position="278"/>
        <end position="296"/>
    </location>
</feature>
<dbReference type="Gene3D" id="3.30.450.20">
    <property type="entry name" value="PAS domain"/>
    <property type="match status" value="1"/>
</dbReference>
<keyword evidence="2" id="KW-1133">Transmembrane helix</keyword>
<organism evidence="3 4">
    <name type="scientific">Vibrio penaeicida</name>
    <dbReference type="NCBI Taxonomy" id="104609"/>
    <lineage>
        <taxon>Bacteria</taxon>
        <taxon>Pseudomonadati</taxon>
        <taxon>Pseudomonadota</taxon>
        <taxon>Gammaproteobacteria</taxon>
        <taxon>Vibrionales</taxon>
        <taxon>Vibrionaceae</taxon>
        <taxon>Vibrio</taxon>
    </lineage>
</organism>
<evidence type="ECO:0000256" key="2">
    <source>
        <dbReference type="SAM" id="Phobius"/>
    </source>
</evidence>
<evidence type="ECO:0000313" key="3">
    <source>
        <dbReference type="EMBL" id="GLQ73246.1"/>
    </source>
</evidence>
<proteinExistence type="predicted"/>
<accession>A0AAV5NTB5</accession>
<evidence type="ECO:0000256" key="1">
    <source>
        <dbReference type="ARBA" id="ARBA00004533"/>
    </source>
</evidence>
<dbReference type="GO" id="GO:0005886">
    <property type="term" value="C:plasma membrane"/>
    <property type="evidence" value="ECO:0007669"/>
    <property type="project" value="UniProtKB-SubCell"/>
</dbReference>
<keyword evidence="4" id="KW-1185">Reference proteome</keyword>
<evidence type="ECO:0008006" key="5">
    <source>
        <dbReference type="Google" id="ProtNLM"/>
    </source>
</evidence>
<sequence length="467" mass="53399">MYGLFLLLLVVDALNEASEEFTAEKKHVAVALKDMSNTLRAVEHEMTVLSQFNVSDSPPHLHTVVEGKTCSFEGLGEGRSTIHSDFIITGVVDMCDVRTSLYQDAHFWVPSAHVMSYLVNTRETISSIYFISKDKYIISSPSKLARNITSSTFDDVLKHRPFWRNTLQYGLANNRRDITFTGEYRDLFTGKSVVTLSAAVYRDGELAGVLAMDVLASQIKRNLGKEYLILPYPGDNQTGLFTYKKSGEISDASQNTRLHLSIDQHWQQHLYQLWKYKHYWLVTWFVSYLFVVTLLINKNWSLIQSYEDKLMHLDDETGLLNLKGLEAKLSGLKERPFLCIAAYSVKDTEYLSELAKEQVKSHVQVVLKERLRSFDIFASSGDGDWVLILPCESIELGSQLINQLETEVRLTPYRLPEGVTQDCLLEGHFELIPVHKYDGYLHLWRSVRTRFIAQDAEPKEIIQAVSH</sequence>
<dbReference type="SUPFAM" id="SSF103190">
    <property type="entry name" value="Sensory domain-like"/>
    <property type="match status" value="1"/>
</dbReference>
<dbReference type="AlphaFoldDB" id="A0AAV5NTB5"/>
<keyword evidence="2" id="KW-0472">Membrane</keyword>
<protein>
    <recommendedName>
        <fullName evidence="5">Diguanylate cyclase</fullName>
    </recommendedName>
</protein>
<gene>
    <name evidence="3" type="ORF">GCM10007932_26060</name>
</gene>
<dbReference type="EMBL" id="BSNX01000030">
    <property type="protein sequence ID" value="GLQ73246.1"/>
    <property type="molecule type" value="Genomic_DNA"/>
</dbReference>